<comment type="similarity">
    <text evidence="1 5">Belongs to the FliD family.</text>
</comment>
<dbReference type="Pfam" id="PF07195">
    <property type="entry name" value="FliD_C"/>
    <property type="match status" value="1"/>
</dbReference>
<comment type="function">
    <text evidence="5">Required for morphogenesis and for the elongation of the flagellar filament by facilitating polymerization of the flagellin monomers at the tip of growing filament. Forms a capping structure, which prevents flagellin subunits (transported through the central channel of the flagellum) from leaking out without polymerization at the distal end.</text>
</comment>
<evidence type="ECO:0000313" key="8">
    <source>
        <dbReference type="EMBL" id="SEF05279.1"/>
    </source>
</evidence>
<proteinExistence type="inferred from homology"/>
<dbReference type="OrthoDB" id="9810816at2"/>
<keyword evidence="8" id="KW-0969">Cilium</keyword>
<name>A0A0J6G9H1_PSEDM</name>
<evidence type="ECO:0000256" key="5">
    <source>
        <dbReference type="RuleBase" id="RU362066"/>
    </source>
</evidence>
<accession>A0A0J6G9H1</accession>
<reference evidence="8" key="1">
    <citation type="submission" date="2016-10" db="EMBL/GenBank/DDBJ databases">
        <authorList>
            <person name="Varghese N."/>
            <person name="Submissions S."/>
        </authorList>
    </citation>
    <scope>NUCLEOTIDE SEQUENCE [LARGE SCALE GENOMIC DNA]</scope>
    <source>
        <strain evidence="8">LMG 25555</strain>
    </source>
</reference>
<feature type="domain" description="Flagellar hook-associated protein 2 C-terminal" evidence="7">
    <location>
        <begin position="212"/>
        <end position="437"/>
    </location>
</feature>
<dbReference type="PANTHER" id="PTHR30288:SF0">
    <property type="entry name" value="FLAGELLAR HOOK-ASSOCIATED PROTEIN 2"/>
    <property type="match status" value="1"/>
</dbReference>
<comment type="caution">
    <text evidence="8">The sequence shown here is derived from an EMBL/GenBank/DDBJ whole genome shotgun (WGS) entry which is preliminary data.</text>
</comment>
<evidence type="ECO:0000256" key="2">
    <source>
        <dbReference type="ARBA" id="ARBA00011255"/>
    </source>
</evidence>
<dbReference type="InterPro" id="IPR040026">
    <property type="entry name" value="FliD"/>
</dbReference>
<keyword evidence="3" id="KW-0175">Coiled coil</keyword>
<dbReference type="PATRIC" id="fig|882211.3.peg.3039"/>
<dbReference type="GO" id="GO:0009421">
    <property type="term" value="C:bacterial-type flagellum filament cap"/>
    <property type="evidence" value="ECO:0007669"/>
    <property type="project" value="InterPro"/>
</dbReference>
<evidence type="ECO:0000256" key="4">
    <source>
        <dbReference type="ARBA" id="ARBA00023143"/>
    </source>
</evidence>
<evidence type="ECO:0000259" key="7">
    <source>
        <dbReference type="Pfam" id="PF07195"/>
    </source>
</evidence>
<evidence type="ECO:0000256" key="1">
    <source>
        <dbReference type="ARBA" id="ARBA00009764"/>
    </source>
</evidence>
<comment type="subcellular location">
    <subcellularLocation>
        <location evidence="5">Secreted</location>
    </subcellularLocation>
    <subcellularLocation>
        <location evidence="5">Bacterial flagellum</location>
    </subcellularLocation>
</comment>
<dbReference type="Pfam" id="PF02465">
    <property type="entry name" value="FliD_N"/>
    <property type="match status" value="1"/>
</dbReference>
<dbReference type="GO" id="GO:0009424">
    <property type="term" value="C:bacterial-type flagellum hook"/>
    <property type="evidence" value="ECO:0007669"/>
    <property type="project" value="UniProtKB-UniRule"/>
</dbReference>
<evidence type="ECO:0000259" key="6">
    <source>
        <dbReference type="Pfam" id="PF02465"/>
    </source>
</evidence>
<gene>
    <name evidence="8" type="ORF">SAMN04489800_4025</name>
</gene>
<evidence type="ECO:0000313" key="9">
    <source>
        <dbReference type="Proteomes" id="UP000183613"/>
    </source>
</evidence>
<dbReference type="Proteomes" id="UP000183613">
    <property type="component" value="Unassembled WGS sequence"/>
</dbReference>
<organism evidence="8 9">
    <name type="scientific">Pseudomonas deceptionensis</name>
    <dbReference type="NCBI Taxonomy" id="882211"/>
    <lineage>
        <taxon>Bacteria</taxon>
        <taxon>Pseudomonadati</taxon>
        <taxon>Pseudomonadota</taxon>
        <taxon>Gammaproteobacteria</taxon>
        <taxon>Pseudomonadales</taxon>
        <taxon>Pseudomonadaceae</taxon>
        <taxon>Pseudomonas</taxon>
    </lineage>
</organism>
<dbReference type="InterPro" id="IPR010809">
    <property type="entry name" value="FliD_C"/>
</dbReference>
<dbReference type="RefSeq" id="WP_048360748.1">
    <property type="nucleotide sequence ID" value="NZ_FNUD01000002.1"/>
</dbReference>
<comment type="subunit">
    <text evidence="2 5">Homopentamer.</text>
</comment>
<dbReference type="EMBL" id="FNUD01000002">
    <property type="protein sequence ID" value="SEF05279.1"/>
    <property type="molecule type" value="Genomic_DNA"/>
</dbReference>
<keyword evidence="8" id="KW-0966">Cell projection</keyword>
<dbReference type="GO" id="GO:0007155">
    <property type="term" value="P:cell adhesion"/>
    <property type="evidence" value="ECO:0007669"/>
    <property type="project" value="InterPro"/>
</dbReference>
<dbReference type="InterPro" id="IPR010810">
    <property type="entry name" value="Flagellin_hook_IN_motif"/>
</dbReference>
<keyword evidence="9" id="KW-1185">Reference proteome</keyword>
<dbReference type="GO" id="GO:0005576">
    <property type="term" value="C:extracellular region"/>
    <property type="evidence" value="ECO:0007669"/>
    <property type="project" value="UniProtKB-SubCell"/>
</dbReference>
<protein>
    <recommendedName>
        <fullName evidence="5">Flagellar hook-associated protein 2</fullName>
        <shortName evidence="5">HAP2</shortName>
    </recommendedName>
    <alternativeName>
        <fullName evidence="5">Flagellar cap protein</fullName>
    </alternativeName>
</protein>
<dbReference type="PANTHER" id="PTHR30288">
    <property type="entry name" value="FLAGELLAR CAP/ASSEMBLY PROTEIN FLID"/>
    <property type="match status" value="1"/>
</dbReference>
<keyword evidence="8" id="KW-0282">Flagellum</keyword>
<keyword evidence="5" id="KW-0964">Secreted</keyword>
<feature type="domain" description="Flagellar hook-associated protein 2 N-terminal" evidence="6">
    <location>
        <begin position="11"/>
        <end position="107"/>
    </location>
</feature>
<dbReference type="GO" id="GO:0071973">
    <property type="term" value="P:bacterial-type flagellum-dependent cell motility"/>
    <property type="evidence" value="ECO:0007669"/>
    <property type="project" value="TreeGrafter"/>
</dbReference>
<keyword evidence="4 5" id="KW-0975">Bacterial flagellum</keyword>
<dbReference type="AlphaFoldDB" id="A0A0J6G9H1"/>
<evidence type="ECO:0000256" key="3">
    <source>
        <dbReference type="ARBA" id="ARBA00023054"/>
    </source>
</evidence>
<dbReference type="InterPro" id="IPR003481">
    <property type="entry name" value="FliD_N"/>
</dbReference>
<dbReference type="Pfam" id="PF07196">
    <property type="entry name" value="Flagellin_IN"/>
    <property type="match status" value="1"/>
</dbReference>
<sequence length="455" mass="46691">MASSTVSGVGSGIDTQSIVKALVAAEKAPKQTQITTQQTQTTTQLSALGTVKGALDSYRAAIDKLKDPSSFSGLAGTTSDDKKSKVTIDATASTGTYSLVVEQLATASKVSSPVYEKGASAVVNSGTEAATLKISQSGVDYNVSIAPGATMKQVRESINTQLSGKGISANVLTDASGSRLVLTSSKMGKDTEITMGGDSELANGYTSLVEPQNSIYTIDGLKMESASNKVDSAISGVTIELLAGDKAATTITVAASSTTLKTSVQAFVTAYNALMTTINAQTKVTATGDSSTTMSGALTGDASMRQLVSSLRGELLNGAAAETTMGLSQMGVKTDAKTGLLTLDDAAWSKAIAKPTGAMDIAKTFTGDTGLIARMTKATASYVGSAGTLTQRTGDLNNKLTDLTTQQADLDRRMETLQTTLSAKYNAMDTLVAQLNATSSSVMTTLNSLNNPKTT</sequence>